<dbReference type="InterPro" id="IPR036291">
    <property type="entry name" value="NAD(P)-bd_dom_sf"/>
</dbReference>
<dbReference type="PRINTS" id="PR00080">
    <property type="entry name" value="SDRFAMILY"/>
</dbReference>
<keyword evidence="6" id="KW-1185">Reference proteome</keyword>
<evidence type="ECO:0000259" key="4">
    <source>
        <dbReference type="SMART" id="SM00822"/>
    </source>
</evidence>
<organism evidence="5 6">
    <name type="scientific">Streptomyces luteolus</name>
    <dbReference type="NCBI Taxonomy" id="3043615"/>
    <lineage>
        <taxon>Bacteria</taxon>
        <taxon>Bacillati</taxon>
        <taxon>Actinomycetota</taxon>
        <taxon>Actinomycetes</taxon>
        <taxon>Kitasatosporales</taxon>
        <taxon>Streptomycetaceae</taxon>
        <taxon>Streptomyces</taxon>
    </lineage>
</organism>
<comment type="caution">
    <text evidence="5">The sequence shown here is derived from an EMBL/GenBank/DDBJ whole genome shotgun (WGS) entry which is preliminary data.</text>
</comment>
<accession>A0ABT6T669</accession>
<protein>
    <submittedName>
        <fullName evidence="5">SDR family oxidoreductase</fullName>
        <ecNumber evidence="5">1.-.-.-</ecNumber>
    </submittedName>
</protein>
<feature type="region of interest" description="Disordered" evidence="3">
    <location>
        <begin position="258"/>
        <end position="298"/>
    </location>
</feature>
<feature type="domain" description="Ketoreductase" evidence="4">
    <location>
        <begin position="10"/>
        <end position="184"/>
    </location>
</feature>
<evidence type="ECO:0000313" key="6">
    <source>
        <dbReference type="Proteomes" id="UP001237105"/>
    </source>
</evidence>
<gene>
    <name evidence="5" type="ORF">QIT00_33300</name>
</gene>
<evidence type="ECO:0000313" key="5">
    <source>
        <dbReference type="EMBL" id="MDI3423364.1"/>
    </source>
</evidence>
<dbReference type="Pfam" id="PF13561">
    <property type="entry name" value="adh_short_C2"/>
    <property type="match status" value="1"/>
</dbReference>
<dbReference type="PROSITE" id="PS00061">
    <property type="entry name" value="ADH_SHORT"/>
    <property type="match status" value="1"/>
</dbReference>
<evidence type="ECO:0000256" key="1">
    <source>
        <dbReference type="ARBA" id="ARBA00006484"/>
    </source>
</evidence>
<dbReference type="PANTHER" id="PTHR42760">
    <property type="entry name" value="SHORT-CHAIN DEHYDROGENASES/REDUCTASES FAMILY MEMBER"/>
    <property type="match status" value="1"/>
</dbReference>
<dbReference type="Proteomes" id="UP001237105">
    <property type="component" value="Unassembled WGS sequence"/>
</dbReference>
<evidence type="ECO:0000256" key="2">
    <source>
        <dbReference type="ARBA" id="ARBA00023002"/>
    </source>
</evidence>
<keyword evidence="2 5" id="KW-0560">Oxidoreductase</keyword>
<dbReference type="PRINTS" id="PR00081">
    <property type="entry name" value="GDHRDH"/>
</dbReference>
<dbReference type="InterPro" id="IPR057326">
    <property type="entry name" value="KR_dom"/>
</dbReference>
<dbReference type="GO" id="GO:0016491">
    <property type="term" value="F:oxidoreductase activity"/>
    <property type="evidence" value="ECO:0007669"/>
    <property type="project" value="UniProtKB-KW"/>
</dbReference>
<dbReference type="InterPro" id="IPR002347">
    <property type="entry name" value="SDR_fam"/>
</dbReference>
<proteinExistence type="inferred from homology"/>
<dbReference type="NCBIfam" id="NF005559">
    <property type="entry name" value="PRK07231.1"/>
    <property type="match status" value="1"/>
</dbReference>
<name>A0ABT6T669_9ACTN</name>
<dbReference type="CDD" id="cd05233">
    <property type="entry name" value="SDR_c"/>
    <property type="match status" value="1"/>
</dbReference>
<dbReference type="Gene3D" id="3.40.50.720">
    <property type="entry name" value="NAD(P)-binding Rossmann-like Domain"/>
    <property type="match status" value="1"/>
</dbReference>
<reference evidence="5 6" key="1">
    <citation type="submission" date="2023-05" db="EMBL/GenBank/DDBJ databases">
        <title>Draft genome sequence of Streptomyces sp. B-S-A12 isolated from a cave soil in Thailand.</title>
        <authorList>
            <person name="Chamroensaksri N."/>
            <person name="Muangham S."/>
        </authorList>
    </citation>
    <scope>NUCLEOTIDE SEQUENCE [LARGE SCALE GENOMIC DNA]</scope>
    <source>
        <strain evidence="5 6">B-S-A12</strain>
    </source>
</reference>
<comment type="similarity">
    <text evidence="1">Belongs to the short-chain dehydrogenases/reductases (SDR) family.</text>
</comment>
<dbReference type="RefSeq" id="WP_282539208.1">
    <property type="nucleotide sequence ID" value="NZ_JASCIS010000053.1"/>
</dbReference>
<feature type="compositionally biased region" description="Basic and acidic residues" evidence="3">
    <location>
        <begin position="258"/>
        <end position="285"/>
    </location>
</feature>
<dbReference type="SMART" id="SM00822">
    <property type="entry name" value="PKS_KR"/>
    <property type="match status" value="1"/>
</dbReference>
<dbReference type="SUPFAM" id="SSF51735">
    <property type="entry name" value="NAD(P)-binding Rossmann-fold domains"/>
    <property type="match status" value="1"/>
</dbReference>
<dbReference type="EC" id="1.-.-.-" evidence="5"/>
<sequence>MAEKDEQLPQRVLVTGGASGIGAALARRFAQDGARVAVLDRDPDALARFEKDLPEGGVLLHADVGDEDSVQAAFAATDAAWGGLDVVCNNAGISIRRSFLDTSLAEWERTLRVNLTGAFLVARETARRMVPGGGVLINTASVSGMVGMPGYAAYNASKAGLIELTKTLALELAPGIRVNAISPGYVLTPMQRAEYTERQLAEQAGALPLKRLGSPEEIASMAAFLASPEAEFVTGQTFVIDGGETAGGLASAAWHDVSGGHEEAGGHDACDRGDASEERAERDGHGMTTAGPERGGGS</sequence>
<evidence type="ECO:0000256" key="3">
    <source>
        <dbReference type="SAM" id="MobiDB-lite"/>
    </source>
</evidence>
<dbReference type="EMBL" id="JASCIS010000053">
    <property type="protein sequence ID" value="MDI3423364.1"/>
    <property type="molecule type" value="Genomic_DNA"/>
</dbReference>
<dbReference type="InterPro" id="IPR020904">
    <property type="entry name" value="Sc_DH/Rdtase_CS"/>
</dbReference>
<dbReference type="PANTHER" id="PTHR42760:SF133">
    <property type="entry name" value="3-OXOACYL-[ACYL-CARRIER-PROTEIN] REDUCTASE"/>
    <property type="match status" value="1"/>
</dbReference>